<dbReference type="InterPro" id="IPR037066">
    <property type="entry name" value="Plug_dom_sf"/>
</dbReference>
<dbReference type="RefSeq" id="WP_191594519.1">
    <property type="nucleotide sequence ID" value="NZ_JACYFC010000002.1"/>
</dbReference>
<keyword evidence="8 12" id="KW-0798">TonB box</keyword>
<reference evidence="16 17" key="1">
    <citation type="submission" date="2020-09" db="EMBL/GenBank/DDBJ databases">
        <title>Marinomonas sp. nov., isolated from the cysticercosis algae of Qingdao, China.</title>
        <authorList>
            <person name="Sun X."/>
        </authorList>
    </citation>
    <scope>NUCLEOTIDE SEQUENCE [LARGE SCALE GENOMIC DNA]</scope>
    <source>
        <strain evidence="16 17">SM2066</strain>
    </source>
</reference>
<dbReference type="PROSITE" id="PS52016">
    <property type="entry name" value="TONB_DEPENDENT_REC_3"/>
    <property type="match status" value="1"/>
</dbReference>
<protein>
    <submittedName>
        <fullName evidence="16">TonB-dependent receptor</fullName>
    </submittedName>
</protein>
<proteinExistence type="inferred from homology"/>
<evidence type="ECO:0000259" key="14">
    <source>
        <dbReference type="Pfam" id="PF00593"/>
    </source>
</evidence>
<evidence type="ECO:0000313" key="16">
    <source>
        <dbReference type="EMBL" id="MBD5771177.1"/>
    </source>
</evidence>
<evidence type="ECO:0000256" key="12">
    <source>
        <dbReference type="RuleBase" id="RU003357"/>
    </source>
</evidence>
<comment type="subcellular location">
    <subcellularLocation>
        <location evidence="1 11">Cell outer membrane</location>
        <topology evidence="1 11">Multi-pass membrane protein</topology>
    </subcellularLocation>
</comment>
<evidence type="ECO:0000256" key="10">
    <source>
        <dbReference type="ARBA" id="ARBA00023237"/>
    </source>
</evidence>
<dbReference type="PANTHER" id="PTHR32552">
    <property type="entry name" value="FERRICHROME IRON RECEPTOR-RELATED"/>
    <property type="match status" value="1"/>
</dbReference>
<evidence type="ECO:0000256" key="2">
    <source>
        <dbReference type="ARBA" id="ARBA00022448"/>
    </source>
</evidence>
<feature type="chain" id="PRO_5047328672" evidence="13">
    <location>
        <begin position="24"/>
        <end position="694"/>
    </location>
</feature>
<sequence>MLKNTALITLCLPLILTSETARAEENSVTLSDKTFTLDTIVVNAGLLDQSILDSAESVEIFNENTLENQAGLTTVKDVLEATSNVSVTDGTGTVATVRGIDGTGAAQNAIALYAGGRSRLSYEVDNRPMSFNEVAYSDINLFDIDTVEVLRGPQSTLVGRNAMAGTVNIKTNDPLFKDETILRVAAGNYDTQQLSAVVNRPITEDSIAFRLVADWTRKSSSVEYEAYDGVDKPGLYESVNIRGKLLVAPETDNNARLLIGLSHTDYSGPANEVISEPYEDKVSNAVNQPRHNPITNSVSVDYSQDLTSAFQFKLNASVTDVDFTRTTEVDKTNTTIDTREYVLEPQIYYDDEKLNAVAGLYYYNAREEQFSELFSVGDLHYEDDTDTFSAYTEGSFVLSENIALSLGLRYEQESRKRNGGAYSSGVTADDFSHNEDYSEFLPKIGINWHQSKNNSWGAQISKGYNAGGAGWTLDSSTYAVNDYEFEEETSWTYEIYGRQTLLDGRVSSTQNLFHTRYDNLQLAYSTTGDWGNDSAYSIVNADKVNTWGFEQGLTVFISDQFTISGTVALLNTEVAKFSEDTSLESNELVTAPTITSSLNLNWHKDAWQANLNLRYSDSYFTYLSNESESETDAYVVANAKASYTIGNAMLFASIDNLFDNDAVIYQRSDSDSAYADSAVLLQPRTFLVGIQYQF</sequence>
<keyword evidence="4" id="KW-0410">Iron transport</keyword>
<comment type="similarity">
    <text evidence="11 12">Belongs to the TonB-dependent receptor family.</text>
</comment>
<keyword evidence="9 11" id="KW-0472">Membrane</keyword>
<evidence type="ECO:0000256" key="11">
    <source>
        <dbReference type="PROSITE-ProRule" id="PRU01360"/>
    </source>
</evidence>
<keyword evidence="5 11" id="KW-0812">Transmembrane</keyword>
<evidence type="ECO:0000256" key="6">
    <source>
        <dbReference type="ARBA" id="ARBA00023004"/>
    </source>
</evidence>
<evidence type="ECO:0000256" key="7">
    <source>
        <dbReference type="ARBA" id="ARBA00023065"/>
    </source>
</evidence>
<keyword evidence="13" id="KW-0732">Signal</keyword>
<dbReference type="CDD" id="cd01347">
    <property type="entry name" value="ligand_gated_channel"/>
    <property type="match status" value="1"/>
</dbReference>
<dbReference type="InterPro" id="IPR036942">
    <property type="entry name" value="Beta-barrel_TonB_sf"/>
</dbReference>
<dbReference type="EMBL" id="JACYFC010000002">
    <property type="protein sequence ID" value="MBD5771177.1"/>
    <property type="molecule type" value="Genomic_DNA"/>
</dbReference>
<keyword evidence="10 11" id="KW-0998">Cell outer membrane</keyword>
<accession>A0ABR8NYQ6</accession>
<dbReference type="Gene3D" id="2.170.130.10">
    <property type="entry name" value="TonB-dependent receptor, plug domain"/>
    <property type="match status" value="1"/>
</dbReference>
<comment type="caution">
    <text evidence="16">The sequence shown here is derived from an EMBL/GenBank/DDBJ whole genome shotgun (WGS) entry which is preliminary data.</text>
</comment>
<keyword evidence="2 11" id="KW-0813">Transport</keyword>
<dbReference type="PANTHER" id="PTHR32552:SF81">
    <property type="entry name" value="TONB-DEPENDENT OUTER MEMBRANE RECEPTOR"/>
    <property type="match status" value="1"/>
</dbReference>
<name>A0ABR8NYQ6_9GAMM</name>
<evidence type="ECO:0000313" key="17">
    <source>
        <dbReference type="Proteomes" id="UP000604161"/>
    </source>
</evidence>
<feature type="domain" description="TonB-dependent receptor-like beta-barrel" evidence="14">
    <location>
        <begin position="288"/>
        <end position="657"/>
    </location>
</feature>
<dbReference type="Proteomes" id="UP000604161">
    <property type="component" value="Unassembled WGS sequence"/>
</dbReference>
<evidence type="ECO:0000256" key="4">
    <source>
        <dbReference type="ARBA" id="ARBA00022496"/>
    </source>
</evidence>
<dbReference type="Pfam" id="PF00593">
    <property type="entry name" value="TonB_dep_Rec_b-barrel"/>
    <property type="match status" value="1"/>
</dbReference>
<keyword evidence="3 11" id="KW-1134">Transmembrane beta strand</keyword>
<dbReference type="Pfam" id="PF07715">
    <property type="entry name" value="Plug"/>
    <property type="match status" value="1"/>
</dbReference>
<evidence type="ECO:0000256" key="9">
    <source>
        <dbReference type="ARBA" id="ARBA00023136"/>
    </source>
</evidence>
<gene>
    <name evidence="16" type="ORF">IF202_08930</name>
</gene>
<keyword evidence="16" id="KW-0675">Receptor</keyword>
<feature type="domain" description="TonB-dependent receptor plug" evidence="15">
    <location>
        <begin position="52"/>
        <end position="166"/>
    </location>
</feature>
<organism evidence="16 17">
    <name type="scientific">Marinomonas colpomeniae</name>
    <dbReference type="NCBI Taxonomy" id="2774408"/>
    <lineage>
        <taxon>Bacteria</taxon>
        <taxon>Pseudomonadati</taxon>
        <taxon>Pseudomonadota</taxon>
        <taxon>Gammaproteobacteria</taxon>
        <taxon>Oceanospirillales</taxon>
        <taxon>Oceanospirillaceae</taxon>
        <taxon>Marinomonas</taxon>
    </lineage>
</organism>
<evidence type="ECO:0000256" key="8">
    <source>
        <dbReference type="ARBA" id="ARBA00023077"/>
    </source>
</evidence>
<keyword evidence="6" id="KW-0408">Iron</keyword>
<dbReference type="InterPro" id="IPR012910">
    <property type="entry name" value="Plug_dom"/>
</dbReference>
<evidence type="ECO:0000256" key="1">
    <source>
        <dbReference type="ARBA" id="ARBA00004571"/>
    </source>
</evidence>
<evidence type="ECO:0000256" key="13">
    <source>
        <dbReference type="SAM" id="SignalP"/>
    </source>
</evidence>
<evidence type="ECO:0000256" key="5">
    <source>
        <dbReference type="ARBA" id="ARBA00022692"/>
    </source>
</evidence>
<dbReference type="InterPro" id="IPR039426">
    <property type="entry name" value="TonB-dep_rcpt-like"/>
</dbReference>
<dbReference type="SUPFAM" id="SSF56935">
    <property type="entry name" value="Porins"/>
    <property type="match status" value="1"/>
</dbReference>
<keyword evidence="7" id="KW-0406">Ion transport</keyword>
<keyword evidence="17" id="KW-1185">Reference proteome</keyword>
<dbReference type="InterPro" id="IPR000531">
    <property type="entry name" value="Beta-barrel_TonB"/>
</dbReference>
<feature type="signal peptide" evidence="13">
    <location>
        <begin position="1"/>
        <end position="23"/>
    </location>
</feature>
<dbReference type="Gene3D" id="2.40.170.20">
    <property type="entry name" value="TonB-dependent receptor, beta-barrel domain"/>
    <property type="match status" value="1"/>
</dbReference>
<evidence type="ECO:0000259" key="15">
    <source>
        <dbReference type="Pfam" id="PF07715"/>
    </source>
</evidence>
<evidence type="ECO:0000256" key="3">
    <source>
        <dbReference type="ARBA" id="ARBA00022452"/>
    </source>
</evidence>